<dbReference type="EMBL" id="CAJPDR010000069">
    <property type="protein sequence ID" value="CAF9914118.1"/>
    <property type="molecule type" value="Genomic_DNA"/>
</dbReference>
<evidence type="ECO:0000256" key="6">
    <source>
        <dbReference type="ARBA" id="ARBA00022840"/>
    </source>
</evidence>
<dbReference type="PANTHER" id="PTHR11042:SF136">
    <property type="entry name" value="EIF-2-ALPHA KINASE GCN2"/>
    <property type="match status" value="1"/>
</dbReference>
<keyword evidence="3" id="KW-0808">Transferase</keyword>
<dbReference type="PANTHER" id="PTHR11042">
    <property type="entry name" value="EUKARYOTIC TRANSLATION INITIATION FACTOR 2-ALPHA KINASE EIF2-ALPHA KINASE -RELATED"/>
    <property type="match status" value="1"/>
</dbReference>
<dbReference type="GO" id="GO:0005737">
    <property type="term" value="C:cytoplasm"/>
    <property type="evidence" value="ECO:0007669"/>
    <property type="project" value="TreeGrafter"/>
</dbReference>
<dbReference type="InterPro" id="IPR011009">
    <property type="entry name" value="Kinase-like_dom_sf"/>
</dbReference>
<dbReference type="CDD" id="cd14012">
    <property type="entry name" value="PK_eIF2AK_GCN2_rpt1"/>
    <property type="match status" value="1"/>
</dbReference>
<comment type="catalytic activity">
    <reaction evidence="8">
        <text>L-threonyl-[protein] + ATP = O-phospho-L-threonyl-[protein] + ADP + H(+)</text>
        <dbReference type="Rhea" id="RHEA:46608"/>
        <dbReference type="Rhea" id="RHEA-COMP:11060"/>
        <dbReference type="Rhea" id="RHEA-COMP:11605"/>
        <dbReference type="ChEBI" id="CHEBI:15378"/>
        <dbReference type="ChEBI" id="CHEBI:30013"/>
        <dbReference type="ChEBI" id="CHEBI:30616"/>
        <dbReference type="ChEBI" id="CHEBI:61977"/>
        <dbReference type="ChEBI" id="CHEBI:456216"/>
        <dbReference type="EC" id="2.7.11.1"/>
    </reaction>
</comment>
<dbReference type="GO" id="GO:0005634">
    <property type="term" value="C:nucleus"/>
    <property type="evidence" value="ECO:0007669"/>
    <property type="project" value="TreeGrafter"/>
</dbReference>
<evidence type="ECO:0000256" key="1">
    <source>
        <dbReference type="ARBA" id="ARBA00012513"/>
    </source>
</evidence>
<keyword evidence="2" id="KW-0723">Serine/threonine-protein kinase</keyword>
<feature type="compositionally biased region" description="Basic and acidic residues" evidence="13">
    <location>
        <begin position="1431"/>
        <end position="1451"/>
    </location>
</feature>
<evidence type="ECO:0000256" key="5">
    <source>
        <dbReference type="ARBA" id="ARBA00022777"/>
    </source>
</evidence>
<evidence type="ECO:0000256" key="10">
    <source>
        <dbReference type="PIRSR" id="PIRSR000660-1"/>
    </source>
</evidence>
<feature type="domain" description="Protein kinase" evidence="14">
    <location>
        <begin position="226"/>
        <end position="502"/>
    </location>
</feature>
<feature type="active site" description="Proton acceptor" evidence="10">
    <location>
        <position position="783"/>
    </location>
</feature>
<dbReference type="CDD" id="cd14046">
    <property type="entry name" value="STKc_EIF2AK4_GCN2_rpt2"/>
    <property type="match status" value="1"/>
</dbReference>
<feature type="compositionally biased region" description="Basic residues" evidence="13">
    <location>
        <begin position="174"/>
        <end position="185"/>
    </location>
</feature>
<evidence type="ECO:0000259" key="14">
    <source>
        <dbReference type="PROSITE" id="PS50011"/>
    </source>
</evidence>
<dbReference type="InterPro" id="IPR008271">
    <property type="entry name" value="Ser/Thr_kinase_AS"/>
</dbReference>
<evidence type="ECO:0000256" key="4">
    <source>
        <dbReference type="ARBA" id="ARBA00022741"/>
    </source>
</evidence>
<dbReference type="PROSITE" id="PS50011">
    <property type="entry name" value="PROTEIN_KINASE_DOM"/>
    <property type="match status" value="2"/>
</dbReference>
<keyword evidence="17" id="KW-1185">Reference proteome</keyword>
<comment type="similarity">
    <text evidence="7">Belongs to the protein kinase superfamily. Ser/Thr protein kinase family. GCN2 subfamily.</text>
</comment>
<dbReference type="FunFam" id="3.10.110.10:FF:000050">
    <property type="entry name" value="eIF-2-alpha kinase GCN2"/>
    <property type="match status" value="1"/>
</dbReference>
<dbReference type="Gene3D" id="3.40.50.800">
    <property type="entry name" value="Anticodon-binding domain"/>
    <property type="match status" value="1"/>
</dbReference>
<feature type="compositionally biased region" description="Polar residues" evidence="13">
    <location>
        <begin position="1453"/>
        <end position="1465"/>
    </location>
</feature>
<dbReference type="InterPro" id="IPR017441">
    <property type="entry name" value="Protein_kinase_ATP_BS"/>
</dbReference>
<dbReference type="PROSITE" id="PS50908">
    <property type="entry name" value="RWD"/>
    <property type="match status" value="1"/>
</dbReference>
<sequence>MAPITTDYSEIQHDEIEALRSIYMDDFVEEEAKTGAWKKAVDRAFQITLRSHTGEDQTIVLVVSLPPTYPKSLPRLSLRFGDSIRQKEQKQAQEIISRKPKSLLGSEMIFEIATSLQDILDDNTTSLEVVPLDMERAAREVAASLKAQQDEEERQQQAVEAEEEEERILLEMVKHRKSQSTRRNSRSISQLDQPIDGEDVVGGITFERPARTRNGKDNGTLTIHTVHQRVQYRQGPVSNVVTVQPWNVSRAVSAHENAPFLVLKEYKISTTKRAIQNLESRLEFHTQLKSHQSIIQPLNFRIQRDADNESSDDEGNWAVKILMILAERRSLRENLEVIDRLDIKLVRAWSIRLIEGLQHYHRHGSAHASLHLGNVLLETGETEKGDRKLTVAKLSDGGYQRDLHLLKKGNTPRYSSVAWTAPEVVNNNTHVDAMPATDIWDFGLCFLQMAFGLAILSEHKSPNSLMEELKMTKSLTALLSQIFQNDPKKRPSAWDLLHFEFFRNDDQLLEEDPTSSSISGDAAIPDGGGFQRHHFRRESTAVPQSRYAKEFVEDGRLGRGGFGEVFKARNKVDGQPYAIKKVKARSKSALDPVLSEVTVLSRLNHPNVVRYFAAWIEHGVTVESRQSDSSEEETFLTSNGDVSGRVFPASSRGLDFISSAGANVVFGDDVEDDNPCADTTSEGDNEDDNTSDEGAIQCSDDSEEESEPALANTSEISPRKRSNSRETATWTILYIQMEYCKPETLRDLICSGLQANAAEGWRLFRQIVQGLVHIHAASIVHRDLKPENIFIDSDGDVRIGDFGLARPGDYRGSVNNPHIATGESFGSFTKDVGTASYVAPEVRSVGNGKYNEKADIYSLGVILLEMNVLFSTGMERAETLELLQKEEHTLPAALKNPEKATQAMIFMSLVQHKPSQRPSSSDLLHSGQIPVQDEDESFRVARRLLTDRASHFRSQFIDSLFNERHAMDDPSGSVRTASTDPMQAVTLLDDLKAMSRSLPDDLDLQALVRKTLTAIFQRHGVVERTDSPALFPYHSCYPSADVVLFLSPTGKVMQLPYDLILPNAMLLARHSRPERKTFVFDNVYRVDHLRNRPKIFGEANFDIVSENSLNLAFREAEVLKVVDEILDAFPNLASVQMCYHINHAQLLDAILRFCDIEVSKCSTVKETISKLHMGEWTWAKVRHELRGSSIAVAATSLDELERFDFRDTLEKAITRIRSIIKDTADVESAFAHMHAVTNYLARLNIKRRIHLTPLSSYNEKFYRGNLLFQCLYDQKKRSVFAAGGRYDQLIRDHQPITSRKTHVHAVGFQLAWTGLCADMASYLKRGAKSKAKRKPQLLANWGWTKRRCDVLIDSFDQGLLDSVGVDILHELWSNGISAELAEGNHSTNAETKFAKSQDGKEDHSWVVLIKSDDSMKVKTTSRKDEIEVRPSDLNGHLRSEIRERDRLEGRAPRTSTLHQSSQQDVNGPETDREVDIKVLMSQNKGKKINRKTIVGEAQQRKVEYLLNCADSPIVAIETKDDVFDGIIDTRLSDPESWKKFIQSAAPGERQYLGQLQSLLKTMAKESVPGNSTAIVYNFRTKACISYNLGKAS</sequence>
<dbReference type="Gene3D" id="3.10.110.10">
    <property type="entry name" value="Ubiquitin Conjugating Enzyme"/>
    <property type="match status" value="1"/>
</dbReference>
<comment type="caution">
    <text evidence="16">The sequence shown here is derived from an EMBL/GenBank/DDBJ whole genome shotgun (WGS) entry which is preliminary data.</text>
</comment>
<feature type="region of interest" description="Disordered" evidence="13">
    <location>
        <begin position="622"/>
        <end position="641"/>
    </location>
</feature>
<dbReference type="InterPro" id="IPR045864">
    <property type="entry name" value="aa-tRNA-synth_II/BPL/LPL"/>
</dbReference>
<feature type="region of interest" description="Disordered" evidence="13">
    <location>
        <begin position="143"/>
        <end position="194"/>
    </location>
</feature>
<dbReference type="Pfam" id="PF12745">
    <property type="entry name" value="HGTP_anticodon2"/>
    <property type="match status" value="1"/>
</dbReference>
<dbReference type="Gene3D" id="3.30.200.20">
    <property type="entry name" value="Phosphorylase Kinase, domain 1"/>
    <property type="match status" value="1"/>
</dbReference>
<feature type="region of interest" description="Disordered" evidence="13">
    <location>
        <begin position="1431"/>
        <end position="1470"/>
    </location>
</feature>
<evidence type="ECO:0000259" key="15">
    <source>
        <dbReference type="PROSITE" id="PS50908"/>
    </source>
</evidence>
<gene>
    <name evidence="16" type="ORF">ALECFALPRED_009334</name>
</gene>
<dbReference type="InterPro" id="IPR016135">
    <property type="entry name" value="UBQ-conjugating_enzyme/RWD"/>
</dbReference>
<feature type="compositionally biased region" description="Acidic residues" evidence="13">
    <location>
        <begin position="668"/>
        <end position="691"/>
    </location>
</feature>
<keyword evidence="4 11" id="KW-0547">Nucleotide-binding</keyword>
<evidence type="ECO:0000256" key="13">
    <source>
        <dbReference type="SAM" id="MobiDB-lite"/>
    </source>
</evidence>
<dbReference type="GO" id="GO:0000077">
    <property type="term" value="P:DNA damage checkpoint signaling"/>
    <property type="evidence" value="ECO:0007669"/>
    <property type="project" value="InterPro"/>
</dbReference>
<reference evidence="16" key="1">
    <citation type="submission" date="2021-03" db="EMBL/GenBank/DDBJ databases">
        <authorList>
            <person name="Tagirdzhanova G."/>
        </authorList>
    </citation>
    <scope>NUCLEOTIDE SEQUENCE</scope>
</reference>
<dbReference type="Pfam" id="PF00069">
    <property type="entry name" value="Pkinase"/>
    <property type="match status" value="3"/>
</dbReference>
<dbReference type="Gene3D" id="3.30.930.10">
    <property type="entry name" value="Bira Bifunctional Protein, Domain 2"/>
    <property type="match status" value="1"/>
</dbReference>
<feature type="binding site" evidence="12">
    <location>
        <position position="581"/>
    </location>
    <ligand>
        <name>ATP</name>
        <dbReference type="ChEBI" id="CHEBI:30616"/>
    </ligand>
</feature>
<dbReference type="Proteomes" id="UP000664203">
    <property type="component" value="Unassembled WGS sequence"/>
</dbReference>
<evidence type="ECO:0000256" key="8">
    <source>
        <dbReference type="ARBA" id="ARBA00047899"/>
    </source>
</evidence>
<feature type="binding site" evidence="11">
    <location>
        <position position="580"/>
    </location>
    <ligand>
        <name>ATP</name>
        <dbReference type="ChEBI" id="CHEBI:30616"/>
    </ligand>
</feature>
<dbReference type="InterPro" id="IPR024435">
    <property type="entry name" value="HisRS-related_dom"/>
</dbReference>
<dbReference type="CDD" id="cd23823">
    <property type="entry name" value="RWD_GCN2"/>
    <property type="match status" value="1"/>
</dbReference>
<dbReference type="EC" id="2.7.11.1" evidence="1"/>
<keyword evidence="5" id="KW-0418">Kinase</keyword>
<dbReference type="InterPro" id="IPR006575">
    <property type="entry name" value="RWD_dom"/>
</dbReference>
<dbReference type="OrthoDB" id="341578at2759"/>
<dbReference type="PROSITE" id="PS00107">
    <property type="entry name" value="PROTEIN_KINASE_ATP"/>
    <property type="match status" value="1"/>
</dbReference>
<evidence type="ECO:0000256" key="3">
    <source>
        <dbReference type="ARBA" id="ARBA00022679"/>
    </source>
</evidence>
<organism evidence="16 17">
    <name type="scientific">Alectoria fallacina</name>
    <dbReference type="NCBI Taxonomy" id="1903189"/>
    <lineage>
        <taxon>Eukaryota</taxon>
        <taxon>Fungi</taxon>
        <taxon>Dikarya</taxon>
        <taxon>Ascomycota</taxon>
        <taxon>Pezizomycotina</taxon>
        <taxon>Lecanoromycetes</taxon>
        <taxon>OSLEUM clade</taxon>
        <taxon>Lecanoromycetidae</taxon>
        <taxon>Lecanorales</taxon>
        <taxon>Lecanorineae</taxon>
        <taxon>Parmeliaceae</taxon>
        <taxon>Alectoria</taxon>
    </lineage>
</organism>
<keyword evidence="6 11" id="KW-0067">ATP-binding</keyword>
<feature type="binding site" evidence="11">
    <location>
        <begin position="557"/>
        <end position="565"/>
    </location>
    <ligand>
        <name>ATP</name>
        <dbReference type="ChEBI" id="CHEBI:30616"/>
    </ligand>
</feature>
<dbReference type="InterPro" id="IPR016255">
    <property type="entry name" value="Gcn2"/>
</dbReference>
<name>A0A8H3EYD5_9LECA</name>
<dbReference type="Pfam" id="PF05773">
    <property type="entry name" value="RWD"/>
    <property type="match status" value="1"/>
</dbReference>
<accession>A0A8H3EYD5</accession>
<dbReference type="SMART" id="SM00220">
    <property type="entry name" value="S_TKc"/>
    <property type="match status" value="1"/>
</dbReference>
<dbReference type="InterPro" id="IPR000719">
    <property type="entry name" value="Prot_kinase_dom"/>
</dbReference>
<dbReference type="InterPro" id="IPR036621">
    <property type="entry name" value="Anticodon-bd_dom_sf"/>
</dbReference>
<dbReference type="SUPFAM" id="SSF56112">
    <property type="entry name" value="Protein kinase-like (PK-like)"/>
    <property type="match status" value="2"/>
</dbReference>
<dbReference type="SMART" id="SM00591">
    <property type="entry name" value="RWD"/>
    <property type="match status" value="1"/>
</dbReference>
<comment type="catalytic activity">
    <reaction evidence="9">
        <text>L-seryl-[protein] + ATP = O-phospho-L-seryl-[protein] + ADP + H(+)</text>
        <dbReference type="Rhea" id="RHEA:17989"/>
        <dbReference type="Rhea" id="RHEA-COMP:9863"/>
        <dbReference type="Rhea" id="RHEA-COMP:11604"/>
        <dbReference type="ChEBI" id="CHEBI:15378"/>
        <dbReference type="ChEBI" id="CHEBI:29999"/>
        <dbReference type="ChEBI" id="CHEBI:30616"/>
        <dbReference type="ChEBI" id="CHEBI:83421"/>
        <dbReference type="ChEBI" id="CHEBI:456216"/>
        <dbReference type="EC" id="2.7.11.1"/>
    </reaction>
</comment>
<dbReference type="GO" id="GO:0005524">
    <property type="term" value="F:ATP binding"/>
    <property type="evidence" value="ECO:0007669"/>
    <property type="project" value="UniProtKB-UniRule"/>
</dbReference>
<dbReference type="GO" id="GO:0009893">
    <property type="term" value="P:positive regulation of metabolic process"/>
    <property type="evidence" value="ECO:0007669"/>
    <property type="project" value="UniProtKB-ARBA"/>
</dbReference>
<dbReference type="SUPFAM" id="SSF54495">
    <property type="entry name" value="UBC-like"/>
    <property type="match status" value="1"/>
</dbReference>
<dbReference type="Gene3D" id="1.10.510.10">
    <property type="entry name" value="Transferase(Phosphotransferase) domain 1"/>
    <property type="match status" value="2"/>
</dbReference>
<dbReference type="InterPro" id="IPR050339">
    <property type="entry name" value="CC_SR_Kinase"/>
</dbReference>
<evidence type="ECO:0000256" key="12">
    <source>
        <dbReference type="PROSITE-ProRule" id="PRU10141"/>
    </source>
</evidence>
<dbReference type="PROSITE" id="PS00108">
    <property type="entry name" value="PROTEIN_KINASE_ST"/>
    <property type="match status" value="1"/>
</dbReference>
<dbReference type="SUPFAM" id="SSF55681">
    <property type="entry name" value="Class II aaRS and biotin synthetases"/>
    <property type="match status" value="1"/>
</dbReference>
<dbReference type="Pfam" id="PF13393">
    <property type="entry name" value="tRNA-synt_His"/>
    <property type="match status" value="1"/>
</dbReference>
<feature type="region of interest" description="Disordered" evidence="13">
    <location>
        <begin position="668"/>
        <end position="722"/>
    </location>
</feature>
<evidence type="ECO:0000313" key="17">
    <source>
        <dbReference type="Proteomes" id="UP000664203"/>
    </source>
</evidence>
<evidence type="ECO:0000256" key="2">
    <source>
        <dbReference type="ARBA" id="ARBA00022527"/>
    </source>
</evidence>
<protein>
    <recommendedName>
        <fullName evidence="1">non-specific serine/threonine protein kinase</fullName>
        <ecNumber evidence="1">2.7.11.1</ecNumber>
    </recommendedName>
</protein>
<feature type="domain" description="Protein kinase" evidence="14">
    <location>
        <begin position="551"/>
        <end position="938"/>
    </location>
</feature>
<evidence type="ECO:0000256" key="7">
    <source>
        <dbReference type="ARBA" id="ARBA00037982"/>
    </source>
</evidence>
<proteinExistence type="inferred from homology"/>
<evidence type="ECO:0000256" key="9">
    <source>
        <dbReference type="ARBA" id="ARBA00048679"/>
    </source>
</evidence>
<evidence type="ECO:0000256" key="11">
    <source>
        <dbReference type="PIRSR" id="PIRSR000660-2"/>
    </source>
</evidence>
<evidence type="ECO:0000313" key="16">
    <source>
        <dbReference type="EMBL" id="CAF9914118.1"/>
    </source>
</evidence>
<feature type="domain" description="RWD" evidence="15">
    <location>
        <begin position="14"/>
        <end position="123"/>
    </location>
</feature>
<dbReference type="InterPro" id="IPR041715">
    <property type="entry name" value="HisRS-like_core"/>
</dbReference>
<dbReference type="PIRSF" id="PIRSF000660">
    <property type="entry name" value="Ser/Thr_PK_GCN2"/>
    <property type="match status" value="1"/>
</dbReference>
<dbReference type="GO" id="GO:0004694">
    <property type="term" value="F:eukaryotic translation initiation factor 2alpha kinase activity"/>
    <property type="evidence" value="ECO:0007669"/>
    <property type="project" value="InterPro"/>
</dbReference>